<dbReference type="PANTHER" id="PTHR36836">
    <property type="entry name" value="COLANIC ACID BIOSYNTHESIS PROTEIN WCAK"/>
    <property type="match status" value="1"/>
</dbReference>
<dbReference type="PANTHER" id="PTHR36836:SF1">
    <property type="entry name" value="COLANIC ACID BIOSYNTHESIS PROTEIN WCAK"/>
    <property type="match status" value="1"/>
</dbReference>
<reference evidence="2" key="1">
    <citation type="submission" date="2016-02" db="EMBL/GenBank/DDBJ databases">
        <authorList>
            <person name="Wen L."/>
            <person name="He K."/>
            <person name="Yang H."/>
        </authorList>
    </citation>
    <scope>NUCLEOTIDE SEQUENCE</scope>
    <source>
        <strain evidence="2">1824.0</strain>
    </source>
</reference>
<accession>A0A193SF22</accession>
<reference evidence="2" key="2">
    <citation type="submission" date="2016-06" db="EMBL/GenBank/DDBJ databases">
        <title>Towards a vaccine: An investigation of Klebsiella pneumoniae surface antigens.</title>
        <authorList>
            <person name="Follador R."/>
            <person name="Heinz E."/>
            <person name="Wyres K.L."/>
            <person name="Ellington M.J."/>
            <person name="Kowarik M."/>
            <person name="Holt K.E."/>
            <person name="Thomson N.R."/>
        </authorList>
    </citation>
    <scope>NUCLEOTIDE SEQUENCE</scope>
    <source>
        <strain evidence="2">1824.0</strain>
    </source>
</reference>
<dbReference type="RefSeq" id="WP_065882960.1">
    <property type="nucleotide sequence ID" value="NZ_BIGI01000001.1"/>
</dbReference>
<keyword evidence="2" id="KW-0808">Transferase</keyword>
<organism evidence="2">
    <name type="scientific">Klebsiella pneumoniae</name>
    <dbReference type="NCBI Taxonomy" id="573"/>
    <lineage>
        <taxon>Bacteria</taxon>
        <taxon>Pseudomonadati</taxon>
        <taxon>Pseudomonadota</taxon>
        <taxon>Gammaproteobacteria</taxon>
        <taxon>Enterobacterales</taxon>
        <taxon>Enterobacteriaceae</taxon>
        <taxon>Klebsiella/Raoultella group</taxon>
        <taxon>Klebsiella</taxon>
        <taxon>Klebsiella pneumoniae complex</taxon>
    </lineage>
</organism>
<sequence length="362" mass="41323">MFPDKVLVINENCSDNIGDHAINEGVKSLLRENGFEPVCVGFDAELKVVRAKKIIIKDGVRDKLRKIKYKYLTSNIFFKYLRWVLENKKRIAAINFSEYKFVIIGGGQLIQAGGTFPIALFKWVTDIKRARVPVYILGVGCAEKFGHVDKQLISIALNKSDGLFLREKRSIDKVNTFFSANALYIPDLAYSLYPSIVKREVKKKYVIIGATSYYVYMKNIKEINAGEYKSLSDYIHIWVELIKKEVSSGEKVVLASTTIDDAVLNEFIYNMPEIKSLNASITLVKDLTSLDEYLDILAQAKRVYSGRMHSLILGHINGCEIRPIRLNKKIDYYLDEYSDRAPVEIKKEISDVFNTLNKDVKC</sequence>
<dbReference type="Pfam" id="PF04230">
    <property type="entry name" value="PS_pyruv_trans"/>
    <property type="match status" value="1"/>
</dbReference>
<evidence type="ECO:0000259" key="1">
    <source>
        <dbReference type="Pfam" id="PF04230"/>
    </source>
</evidence>
<dbReference type="GO" id="GO:0016740">
    <property type="term" value="F:transferase activity"/>
    <property type="evidence" value="ECO:0007669"/>
    <property type="project" value="UniProtKB-KW"/>
</dbReference>
<protein>
    <submittedName>
        <fullName evidence="2">Polysaccharide pyruvyl transferase</fullName>
    </submittedName>
</protein>
<dbReference type="AlphaFoldDB" id="A0A193SF22"/>
<name>A0A193SF22_KLEPN</name>
<evidence type="ECO:0000313" key="2">
    <source>
        <dbReference type="EMBL" id="CZQ25100.1"/>
    </source>
</evidence>
<gene>
    <name evidence="2" type="primary">wclV</name>
</gene>
<feature type="domain" description="Polysaccharide pyruvyl transferase" evidence="1">
    <location>
        <begin position="16"/>
        <end position="320"/>
    </location>
</feature>
<dbReference type="EMBL" id="LT174588">
    <property type="protein sequence ID" value="CZQ25100.1"/>
    <property type="molecule type" value="Genomic_DNA"/>
</dbReference>
<dbReference type="InterPro" id="IPR007345">
    <property type="entry name" value="Polysacch_pyruvyl_Trfase"/>
</dbReference>
<proteinExistence type="predicted"/>